<organism evidence="1 2">
    <name type="scientific">Penicillium italicum</name>
    <name type="common">Blue mold</name>
    <dbReference type="NCBI Taxonomy" id="40296"/>
    <lineage>
        <taxon>Eukaryota</taxon>
        <taxon>Fungi</taxon>
        <taxon>Dikarya</taxon>
        <taxon>Ascomycota</taxon>
        <taxon>Pezizomycotina</taxon>
        <taxon>Eurotiomycetes</taxon>
        <taxon>Eurotiomycetidae</taxon>
        <taxon>Eurotiales</taxon>
        <taxon>Aspergillaceae</taxon>
        <taxon>Penicillium</taxon>
    </lineage>
</organism>
<evidence type="ECO:0000313" key="1">
    <source>
        <dbReference type="EMBL" id="KGO76934.1"/>
    </source>
</evidence>
<protein>
    <submittedName>
        <fullName evidence="1">Uncharacterized protein</fullName>
    </submittedName>
</protein>
<evidence type="ECO:0000313" key="2">
    <source>
        <dbReference type="Proteomes" id="UP000030104"/>
    </source>
</evidence>
<dbReference type="EMBL" id="JQGA01000227">
    <property type="protein sequence ID" value="KGO76934.1"/>
    <property type="molecule type" value="Genomic_DNA"/>
</dbReference>
<proteinExistence type="predicted"/>
<reference evidence="1 2" key="1">
    <citation type="journal article" date="2015" name="Mol. Plant Microbe Interact.">
        <title>Genome, transcriptome, and functional analyses of Penicillium expansum provide new insights into secondary metabolism and pathogenicity.</title>
        <authorList>
            <person name="Ballester A.R."/>
            <person name="Marcet-Houben M."/>
            <person name="Levin E."/>
            <person name="Sela N."/>
            <person name="Selma-Lazaro C."/>
            <person name="Carmona L."/>
            <person name="Wisniewski M."/>
            <person name="Droby S."/>
            <person name="Gonzalez-Candelas L."/>
            <person name="Gabaldon T."/>
        </authorList>
    </citation>
    <scope>NUCLEOTIDE SEQUENCE [LARGE SCALE GENOMIC DNA]</scope>
    <source>
        <strain evidence="1 2">PHI-1</strain>
    </source>
</reference>
<name>A0A0A2LAE2_PENIT</name>
<keyword evidence="2" id="KW-1185">Reference proteome</keyword>
<dbReference type="Proteomes" id="UP000030104">
    <property type="component" value="Unassembled WGS sequence"/>
</dbReference>
<dbReference type="AlphaFoldDB" id="A0A0A2LAE2"/>
<gene>
    <name evidence="1" type="ORF">PITC_004680</name>
</gene>
<comment type="caution">
    <text evidence="1">The sequence shown here is derived from an EMBL/GenBank/DDBJ whole genome shotgun (WGS) entry which is preliminary data.</text>
</comment>
<accession>A0A0A2LAE2</accession>
<sequence>MAFKELFPSMDVTQARRKMRNSSFRAVTDI</sequence>
<dbReference type="HOGENOM" id="CLU_3406529_0_0_1"/>